<dbReference type="SUPFAM" id="SSF52540">
    <property type="entry name" value="P-loop containing nucleoside triphosphate hydrolases"/>
    <property type="match status" value="1"/>
</dbReference>
<dbReference type="EMBL" id="CP016617">
    <property type="protein sequence ID" value="ANY82666.1"/>
    <property type="molecule type" value="Genomic_DNA"/>
</dbReference>
<sequence length="1139" mass="125009">MGNRSRQPPPQSLEGRFRFAEDSVRVQGGPLESRLRPARDIETGEQYLVRLFPKTGTAIDEDLRRLVDGGLRRIRRVLSSRRARDVLVEVIEVVEDKHELGIVMLDPGAPLLGSPRRAQARRQFCMTNGGRRDFWRNVSRVVEALTYCHDAGIVHGAIDELAIFAGDDQAPSYRLGGYEACVHITDDDLVPSGMALRTSNSISFRQDLADLARVVRSVLGLGAPDAPVLTSIEQRILARMADPPHYQLYDAHVALEDLTEVVEELDRLGASVEGELVLYPVKEVLRSDLPSLASGAILADDTDAFMRFVADDLLRPDTRAVVDDARTVRLVTDLATYRVEIVDSRIGMIVRGAKRRPQDAIADAFEIKRRVYLARNHGAAAERVRRLGNGALSWAGLGQARSVVAMFDDPPSWHALILLEAFSLLKQQLRTFPVDVLTPPQGRSELVWIAPRSDADVEARRKRLKLPSPAVALAREMDNDEGRPDWTVSFSDTLGRPKERLPELALEQIAEVGGRRAYGFRSSEPVLAEKLLFLRPRTDTGTESAIRRRLQNVVAARANVELLRALDDPATVAMEDALRMVAAPDDPPDGLDDSKKEAWKAIAAGRSINVVVGPPGVGKTYLVAQLIGSILVRTPSARILVSSQNHETLISLEHELKAVLAPLGKIVVRVQKSDIEADATLLRRTSQEFLEAVSRADMSGPLVNPYREIREALRPTDEAERAVAERVLRDTDSLLLRSSDVTLATTSSPFIEDMIADGEQFDWVFVEEAARANGAELIGALLLGNRRVMIGDHRQLSPFEAKERKRFFEPFRAEELLKDGAERLASIPDLPPEVDATLERLKTDGTLLIDVLAAATRLEEPFCSIAEREKEREAEAGRPSSIAKTLREQSRMHPTICRVVSKTFYDGDLVPSDRVKGRKATVGSQAGFPASPIVVLDLPPLGTSKVRSFEKRNRKALSNPSEAAALVDALMGVCPSAGPDEKPPSLVVLATYTGQVKLLESLIMPKVDAEGRLRGFVSPRGDGRFVYTSDSFQGGEADVVLASLVRNNVMVGKPALGFLSNPQRLNVLLSRAKQKLVVATSLRFLSDVVDGTDPDRAGGDLGFIRTLVGELRGLTGERVDGGPHGVTILARDERGKSVR</sequence>
<dbReference type="AlphaFoldDB" id="A0A1B2ERR0"/>
<reference evidence="9" key="1">
    <citation type="submission" date="2016-07" db="EMBL/GenBank/DDBJ databases">
        <title>Microvirga ossetica sp. nov. a new species of rhizobia isolated from root nodules of the legume species Vicia alpestris Steven originated from North Ossetia region in the Caucasus.</title>
        <authorList>
            <person name="Safronova V.I."/>
            <person name="Kuznetsova I.G."/>
            <person name="Sazanova A.L."/>
            <person name="Belimov A."/>
            <person name="Andronov E."/>
            <person name="Osledkin Y.S."/>
            <person name="Onishchuk O.P."/>
            <person name="Kurchak O.N."/>
            <person name="Shaposhnikov A.I."/>
            <person name="Willems A."/>
            <person name="Tikhonovich I.A."/>
        </authorList>
    </citation>
    <scope>NUCLEOTIDE SEQUENCE [LARGE SCALE GENOMIC DNA]</scope>
    <source>
        <strain evidence="9">V5/3M</strain>
        <plasmid evidence="9">unnamed1</plasmid>
    </source>
</reference>
<dbReference type="GO" id="GO:0005524">
    <property type="term" value="F:ATP binding"/>
    <property type="evidence" value="ECO:0007669"/>
    <property type="project" value="UniProtKB-KW"/>
</dbReference>
<evidence type="ECO:0000256" key="5">
    <source>
        <dbReference type="ARBA" id="ARBA00022840"/>
    </source>
</evidence>
<dbReference type="Pfam" id="PF13086">
    <property type="entry name" value="AAA_11"/>
    <property type="match status" value="1"/>
</dbReference>
<dbReference type="CDD" id="cd18808">
    <property type="entry name" value="SF1_C_Upf1"/>
    <property type="match status" value="1"/>
</dbReference>
<feature type="region of interest" description="Disordered" evidence="6">
    <location>
        <begin position="869"/>
        <end position="888"/>
    </location>
</feature>
<keyword evidence="2" id="KW-0547">Nucleotide-binding</keyword>
<dbReference type="GO" id="GO:0016787">
    <property type="term" value="F:hydrolase activity"/>
    <property type="evidence" value="ECO:0007669"/>
    <property type="project" value="UniProtKB-KW"/>
</dbReference>
<comment type="similarity">
    <text evidence="1">Belongs to the DNA2/NAM7 helicase family.</text>
</comment>
<accession>A0A1B2ERR0</accession>
<dbReference type="InterPro" id="IPR047187">
    <property type="entry name" value="SF1_C_Upf1"/>
</dbReference>
<dbReference type="InterPro" id="IPR041677">
    <property type="entry name" value="DNA2/NAM7_AAA_11"/>
</dbReference>
<feature type="domain" description="DNA2/NAM7 helicase helicase" evidence="7">
    <location>
        <begin position="724"/>
        <end position="799"/>
    </location>
</feature>
<dbReference type="RefSeq" id="WP_237050400.1">
    <property type="nucleotide sequence ID" value="NZ_CP016617.1"/>
</dbReference>
<protein>
    <submittedName>
        <fullName evidence="9">Helicase</fullName>
    </submittedName>
</protein>
<keyword evidence="9" id="KW-0614">Plasmid</keyword>
<evidence type="ECO:0000259" key="7">
    <source>
        <dbReference type="Pfam" id="PF13086"/>
    </source>
</evidence>
<evidence type="ECO:0000259" key="8">
    <source>
        <dbReference type="Pfam" id="PF13087"/>
    </source>
</evidence>
<feature type="domain" description="DNA2/NAM7 helicase-like C-terminal" evidence="8">
    <location>
        <begin position="880"/>
        <end position="1080"/>
    </location>
</feature>
<keyword evidence="5" id="KW-0067">ATP-binding</keyword>
<name>A0A1B2ERR0_9HYPH</name>
<dbReference type="PANTHER" id="PTHR43788">
    <property type="entry name" value="DNA2/NAM7 HELICASE FAMILY MEMBER"/>
    <property type="match status" value="1"/>
</dbReference>
<gene>
    <name evidence="9" type="ORF">BB934_30860</name>
</gene>
<keyword evidence="4 9" id="KW-0347">Helicase</keyword>
<evidence type="ECO:0000256" key="4">
    <source>
        <dbReference type="ARBA" id="ARBA00022806"/>
    </source>
</evidence>
<dbReference type="KEGG" id="moc:BB934_30860"/>
<dbReference type="Pfam" id="PF13087">
    <property type="entry name" value="AAA_12"/>
    <property type="match status" value="1"/>
</dbReference>
<dbReference type="PANTHER" id="PTHR43788:SF8">
    <property type="entry name" value="DNA-BINDING PROTEIN SMUBP-2"/>
    <property type="match status" value="1"/>
</dbReference>
<dbReference type="InterPro" id="IPR041679">
    <property type="entry name" value="DNA2/NAM7-like_C"/>
</dbReference>
<geneLocation type="plasmid" evidence="9">
    <name>unnamed1</name>
</geneLocation>
<evidence type="ECO:0000256" key="2">
    <source>
        <dbReference type="ARBA" id="ARBA00022741"/>
    </source>
</evidence>
<evidence type="ECO:0000256" key="1">
    <source>
        <dbReference type="ARBA" id="ARBA00007913"/>
    </source>
</evidence>
<proteinExistence type="inferred from homology"/>
<dbReference type="Gene3D" id="3.40.50.300">
    <property type="entry name" value="P-loop containing nucleotide triphosphate hydrolases"/>
    <property type="match status" value="2"/>
</dbReference>
<dbReference type="GO" id="GO:0043139">
    <property type="term" value="F:5'-3' DNA helicase activity"/>
    <property type="evidence" value="ECO:0007669"/>
    <property type="project" value="TreeGrafter"/>
</dbReference>
<keyword evidence="3" id="KW-0378">Hydrolase</keyword>
<evidence type="ECO:0000256" key="6">
    <source>
        <dbReference type="SAM" id="MobiDB-lite"/>
    </source>
</evidence>
<evidence type="ECO:0000313" key="9">
    <source>
        <dbReference type="EMBL" id="ANY82666.1"/>
    </source>
</evidence>
<organism evidence="9">
    <name type="scientific">Microvirga ossetica</name>
    <dbReference type="NCBI Taxonomy" id="1882682"/>
    <lineage>
        <taxon>Bacteria</taxon>
        <taxon>Pseudomonadati</taxon>
        <taxon>Pseudomonadota</taxon>
        <taxon>Alphaproteobacteria</taxon>
        <taxon>Hyphomicrobiales</taxon>
        <taxon>Methylobacteriaceae</taxon>
        <taxon>Microvirga</taxon>
    </lineage>
</organism>
<dbReference type="InterPro" id="IPR027417">
    <property type="entry name" value="P-loop_NTPase"/>
</dbReference>
<dbReference type="InterPro" id="IPR050534">
    <property type="entry name" value="Coronavir_polyprotein_1ab"/>
</dbReference>
<evidence type="ECO:0000256" key="3">
    <source>
        <dbReference type="ARBA" id="ARBA00022801"/>
    </source>
</evidence>